<reference evidence="3" key="1">
    <citation type="submission" date="2013-11" db="EMBL/GenBank/DDBJ databases">
        <title>The genomic landscape of the Guanapo guppy.</title>
        <authorList>
            <person name="Kuenstner A."/>
            <person name="Dreyer C."/>
        </authorList>
    </citation>
    <scope>NUCLEOTIDE SEQUENCE</scope>
    <source>
        <strain evidence="3">Guanapo</strain>
    </source>
</reference>
<feature type="domain" description="Reverse transcriptase" evidence="1">
    <location>
        <begin position="152"/>
        <end position="333"/>
    </location>
</feature>
<dbReference type="Gene3D" id="3.60.10.10">
    <property type="entry name" value="Endonuclease/exonuclease/phosphatase"/>
    <property type="match status" value="1"/>
</dbReference>
<sequence length="333" mass="37742">GLRLGSRYYLYTHLLPECVWPPGTAKQDITSPDHYKKSYKNRNTKNSGLHSNLRLIPCLKEPQTEQLSASNLLKLALLNTRFLCARAILINEHKIDVKIDKHKIDILFVTETWLNDNNEPIVLIESAPCKYNFLSENRKHKKGGGVASIFKNTINCSKISLALKTAVIKPLIKKSNLDKSLLQNYRLISNLPFISKIIEKAVFKQLNNFLTIMNRFASFQSGFYAHHSTETDLVKRFNDIHINTDCGRTTALVLLDLSAAFHTVDHNILLNRLESWVGLSGPVLNWFESYINNRDLFVSIGNFSSERSKVTCGVPQGSILGPLLFNIYMLPLA</sequence>
<dbReference type="InterPro" id="IPR043502">
    <property type="entry name" value="DNA/RNA_pol_sf"/>
</dbReference>
<organism evidence="2 3">
    <name type="scientific">Poecilia reticulata</name>
    <name type="common">Guppy</name>
    <name type="synonym">Acanthophacelus reticulatus</name>
    <dbReference type="NCBI Taxonomy" id="8081"/>
    <lineage>
        <taxon>Eukaryota</taxon>
        <taxon>Metazoa</taxon>
        <taxon>Chordata</taxon>
        <taxon>Craniata</taxon>
        <taxon>Vertebrata</taxon>
        <taxon>Euteleostomi</taxon>
        <taxon>Actinopterygii</taxon>
        <taxon>Neopterygii</taxon>
        <taxon>Teleostei</taxon>
        <taxon>Neoteleostei</taxon>
        <taxon>Acanthomorphata</taxon>
        <taxon>Ovalentaria</taxon>
        <taxon>Atherinomorphae</taxon>
        <taxon>Cyprinodontiformes</taxon>
        <taxon>Poeciliidae</taxon>
        <taxon>Poeciliinae</taxon>
        <taxon>Poecilia</taxon>
    </lineage>
</organism>
<dbReference type="Pfam" id="PF00078">
    <property type="entry name" value="RVT_1"/>
    <property type="match status" value="1"/>
</dbReference>
<keyword evidence="3" id="KW-1185">Reference proteome</keyword>
<evidence type="ECO:0000313" key="3">
    <source>
        <dbReference type="Proteomes" id="UP000242638"/>
    </source>
</evidence>
<evidence type="ECO:0000313" key="2">
    <source>
        <dbReference type="Ensembl" id="ENSPREP00000020780.1"/>
    </source>
</evidence>
<name>A0A3P9PG80_POERE</name>
<dbReference type="SUPFAM" id="SSF56672">
    <property type="entry name" value="DNA/RNA polymerases"/>
    <property type="match status" value="1"/>
</dbReference>
<proteinExistence type="predicted"/>
<evidence type="ECO:0000259" key="1">
    <source>
        <dbReference type="PROSITE" id="PS50878"/>
    </source>
</evidence>
<dbReference type="STRING" id="8081.ENSPREP00000020780"/>
<protein>
    <recommendedName>
        <fullName evidence="1">Reverse transcriptase domain-containing protein</fullName>
    </recommendedName>
</protein>
<dbReference type="InterPro" id="IPR000477">
    <property type="entry name" value="RT_dom"/>
</dbReference>
<reference evidence="2" key="2">
    <citation type="submission" date="2025-08" db="UniProtKB">
        <authorList>
            <consortium name="Ensembl"/>
        </authorList>
    </citation>
    <scope>IDENTIFICATION</scope>
    <source>
        <strain evidence="2">Guanapo</strain>
    </source>
</reference>
<dbReference type="PROSITE" id="PS50878">
    <property type="entry name" value="RT_POL"/>
    <property type="match status" value="1"/>
</dbReference>
<dbReference type="AlphaFoldDB" id="A0A3P9PG80"/>
<reference evidence="2" key="3">
    <citation type="submission" date="2025-09" db="UniProtKB">
        <authorList>
            <consortium name="Ensembl"/>
        </authorList>
    </citation>
    <scope>IDENTIFICATION</scope>
    <source>
        <strain evidence="2">Guanapo</strain>
    </source>
</reference>
<dbReference type="Proteomes" id="UP000242638">
    <property type="component" value="Unassembled WGS sequence"/>
</dbReference>
<dbReference type="Ensembl" id="ENSPRET00000021001.1">
    <property type="protein sequence ID" value="ENSPREP00000020780.1"/>
    <property type="gene ID" value="ENSPREG00000014064.1"/>
</dbReference>
<dbReference type="PANTHER" id="PTHR33332">
    <property type="entry name" value="REVERSE TRANSCRIPTASE DOMAIN-CONTAINING PROTEIN"/>
    <property type="match status" value="1"/>
</dbReference>
<dbReference type="SUPFAM" id="SSF56219">
    <property type="entry name" value="DNase I-like"/>
    <property type="match status" value="1"/>
</dbReference>
<dbReference type="InterPro" id="IPR036691">
    <property type="entry name" value="Endo/exonu/phosph_ase_sf"/>
</dbReference>
<accession>A0A3P9PG80</accession>
<dbReference type="GeneTree" id="ENSGT00980000198573"/>